<dbReference type="EMBL" id="BK015174">
    <property type="protein sequence ID" value="DAD94173.1"/>
    <property type="molecule type" value="Genomic_DNA"/>
</dbReference>
<accession>A0A8S5NH70</accession>
<reference evidence="1" key="1">
    <citation type="journal article" date="2021" name="Proc. Natl. Acad. Sci. U.S.A.">
        <title>A Catalog of Tens of Thousands of Viruses from Human Metagenomes Reveals Hidden Associations with Chronic Diseases.</title>
        <authorList>
            <person name="Tisza M.J."/>
            <person name="Buck C.B."/>
        </authorList>
    </citation>
    <scope>NUCLEOTIDE SEQUENCE</scope>
    <source>
        <strain evidence="1">Cttpk5</strain>
    </source>
</reference>
<name>A0A8S5NH70_9CAUD</name>
<sequence>MACNNGNGNRAYLKSCVRYFNNSPQTLAANAATVLTLAGAKVVNSGESIQVEPQSYDTVKIGLYHLAADAVIASSAAGEITLQWYMDGVALPCTLRKVTLPATGNTEIHTETDLALSGCCCCVNHTFTLVATTDTTAAGSVVELCTGLLKLA</sequence>
<proteinExistence type="predicted"/>
<organism evidence="1">
    <name type="scientific">Siphoviridae sp. cttpk5</name>
    <dbReference type="NCBI Taxonomy" id="2826496"/>
    <lineage>
        <taxon>Viruses</taxon>
        <taxon>Duplodnaviria</taxon>
        <taxon>Heunggongvirae</taxon>
        <taxon>Uroviricota</taxon>
        <taxon>Caudoviricetes</taxon>
    </lineage>
</organism>
<protein>
    <submittedName>
        <fullName evidence="1">Uncharacterized protein</fullName>
    </submittedName>
</protein>
<evidence type="ECO:0000313" key="1">
    <source>
        <dbReference type="EMBL" id="DAD94173.1"/>
    </source>
</evidence>